<feature type="compositionally biased region" description="Basic residues" evidence="1">
    <location>
        <begin position="92"/>
        <end position="109"/>
    </location>
</feature>
<dbReference type="InterPro" id="IPR013943">
    <property type="entry name" value="Pet127"/>
</dbReference>
<dbReference type="Pfam" id="PF08634">
    <property type="entry name" value="Pet127"/>
    <property type="match status" value="1"/>
</dbReference>
<dbReference type="STRING" id="1314776.A0A166HF11"/>
<feature type="region of interest" description="Disordered" evidence="1">
    <location>
        <begin position="687"/>
        <end position="706"/>
    </location>
</feature>
<evidence type="ECO:0000313" key="2">
    <source>
        <dbReference type="EMBL" id="KZT42644.1"/>
    </source>
</evidence>
<dbReference type="OrthoDB" id="10249045at2759"/>
<feature type="region of interest" description="Disordered" evidence="1">
    <location>
        <begin position="72"/>
        <end position="127"/>
    </location>
</feature>
<dbReference type="GO" id="GO:0005740">
    <property type="term" value="C:mitochondrial envelope"/>
    <property type="evidence" value="ECO:0007669"/>
    <property type="project" value="TreeGrafter"/>
</dbReference>
<dbReference type="AlphaFoldDB" id="A0A166HF11"/>
<keyword evidence="3" id="KW-1185">Reference proteome</keyword>
<reference evidence="2 3" key="1">
    <citation type="journal article" date="2016" name="Mol. Biol. Evol.">
        <title>Comparative Genomics of Early-Diverging Mushroom-Forming Fungi Provides Insights into the Origins of Lignocellulose Decay Capabilities.</title>
        <authorList>
            <person name="Nagy L.G."/>
            <person name="Riley R."/>
            <person name="Tritt A."/>
            <person name="Adam C."/>
            <person name="Daum C."/>
            <person name="Floudas D."/>
            <person name="Sun H."/>
            <person name="Yadav J.S."/>
            <person name="Pangilinan J."/>
            <person name="Larsson K.H."/>
            <person name="Matsuura K."/>
            <person name="Barry K."/>
            <person name="Labutti K."/>
            <person name="Kuo R."/>
            <person name="Ohm R.A."/>
            <person name="Bhattacharya S.S."/>
            <person name="Shirouzu T."/>
            <person name="Yoshinaga Y."/>
            <person name="Martin F.M."/>
            <person name="Grigoriev I.V."/>
            <person name="Hibbett D.S."/>
        </authorList>
    </citation>
    <scope>NUCLEOTIDE SEQUENCE [LARGE SCALE GENOMIC DNA]</scope>
    <source>
        <strain evidence="2 3">HHB10207 ss-3</strain>
    </source>
</reference>
<dbReference type="PANTHER" id="PTHR31014">
    <property type="entry name" value="MITOCHONDRIAL TRANSLATION SYSTEM COMPONENT PET127-RELATED"/>
    <property type="match status" value="1"/>
</dbReference>
<protein>
    <submittedName>
        <fullName evidence="2">Pet127-domain-containing protein</fullName>
    </submittedName>
</protein>
<accession>A0A166HF11</accession>
<evidence type="ECO:0000256" key="1">
    <source>
        <dbReference type="SAM" id="MobiDB-lite"/>
    </source>
</evidence>
<evidence type="ECO:0000313" key="3">
    <source>
        <dbReference type="Proteomes" id="UP000076798"/>
    </source>
</evidence>
<gene>
    <name evidence="2" type="ORF">SISSUDRAFT_1058416</name>
</gene>
<dbReference type="EMBL" id="KV428012">
    <property type="protein sequence ID" value="KZT42644.1"/>
    <property type="molecule type" value="Genomic_DNA"/>
</dbReference>
<name>A0A166HF11_9AGAM</name>
<dbReference type="Proteomes" id="UP000076798">
    <property type="component" value="Unassembled WGS sequence"/>
</dbReference>
<proteinExistence type="predicted"/>
<feature type="region of interest" description="Disordered" evidence="1">
    <location>
        <begin position="714"/>
        <end position="764"/>
    </location>
</feature>
<feature type="compositionally biased region" description="Basic and acidic residues" evidence="1">
    <location>
        <begin position="74"/>
        <end position="85"/>
    </location>
</feature>
<sequence length="764" mass="85197">MDIRTISRFIYTASCRRNYHGLTKRLVAKVFEDVPKAAPLHATSDTKLDAPPAKISSFRRKVALSAELLNNGEGEERVSSKDTRPKSNSKSSKSKPTRAKTPARRRKKPTVVASSRKPPPSGATGMTPVAILGLLEETGKVIASPEWKSSPGKTRKPILSLLRQLGEEVRVNRKQILQSPTKKMPISPSVLPTAENAEHDRVLSGSISHKDSPTLEDIEPLEEQRAVPRLAHNLDRVLFNPSVYWLQDPNSGVYNFPKILESLPQVTNFAFERLPQYITSSRDKEMYALARREGRQFIGSTSSLSGVLCHIYYLLSGHKDVDISTLSMAFSDEPRGFPGGIRLPATLGFRRSPDGIYAIDAIGDPDDEGKNVLSFVGTMLESFLTLPAEEFQSLLRDHDALVESAMTQKSAYRYARSRKFVMRSQLDCQDDRLPGTGVFDIKTRATLPIRKDRLNWVENTGYQIKRQTGLFESFEREYYDLIRSAFLKFQFQVRIGNMDGIFVAYHNTLKLFGFQYVPLHEMDERLFGSHELGDQVFSKCLAILEVLAEEIVGCFPNEPVQAVCETREGSNTLNIWVQPVSPDVVLADAPIAQITLQISHTLDDLPATFVDVLKATNPKWESVYSLARSVSPQEDLKRDLLDVKSRSQMALFLPDGVSAAEMEKRWRTLNYGASASDTDDIVDAKNHETTESTPESASRKFRRPHQHIRHLRELARSHRVDSASDPEVTIIDNAAPPDTSSPAVPATAAEAVPTANSGDEVKPT</sequence>
<dbReference type="PANTHER" id="PTHR31014:SF0">
    <property type="entry name" value="MITOCHONDRIAL TRANSLATION SYSTEM COMPONENT PET127-RELATED"/>
    <property type="match status" value="1"/>
</dbReference>
<feature type="compositionally biased region" description="Low complexity" evidence="1">
    <location>
        <begin position="734"/>
        <end position="755"/>
    </location>
</feature>
<organism evidence="2 3">
    <name type="scientific">Sistotremastrum suecicum HHB10207 ss-3</name>
    <dbReference type="NCBI Taxonomy" id="1314776"/>
    <lineage>
        <taxon>Eukaryota</taxon>
        <taxon>Fungi</taxon>
        <taxon>Dikarya</taxon>
        <taxon>Basidiomycota</taxon>
        <taxon>Agaricomycotina</taxon>
        <taxon>Agaricomycetes</taxon>
        <taxon>Sistotremastrales</taxon>
        <taxon>Sistotremastraceae</taxon>
        <taxon>Sistotremastrum</taxon>
    </lineage>
</organism>
<dbReference type="GO" id="GO:0000964">
    <property type="term" value="P:mitochondrial RNA 5'-end processing"/>
    <property type="evidence" value="ECO:0007669"/>
    <property type="project" value="TreeGrafter"/>
</dbReference>